<dbReference type="InterPro" id="IPR013154">
    <property type="entry name" value="ADH-like_N"/>
</dbReference>
<organism evidence="2 3">
    <name type="scientific">Lasiodiplodia theobromae</name>
    <dbReference type="NCBI Taxonomy" id="45133"/>
    <lineage>
        <taxon>Eukaryota</taxon>
        <taxon>Fungi</taxon>
        <taxon>Dikarya</taxon>
        <taxon>Ascomycota</taxon>
        <taxon>Pezizomycotina</taxon>
        <taxon>Dothideomycetes</taxon>
        <taxon>Dothideomycetes incertae sedis</taxon>
        <taxon>Botryosphaeriales</taxon>
        <taxon>Botryosphaeriaceae</taxon>
        <taxon>Lasiodiplodia</taxon>
    </lineage>
</organism>
<dbReference type="SUPFAM" id="SSF51735">
    <property type="entry name" value="NAD(P)-binding Rossmann-fold domains"/>
    <property type="match status" value="1"/>
</dbReference>
<reference evidence="2 3" key="1">
    <citation type="journal article" date="2019" name="Sci. Rep.">
        <title>A multi-omics analysis of the grapevine pathogen Lasiodiplodia theobromae reveals that temperature affects the expression of virulence- and pathogenicity-related genes.</title>
        <authorList>
            <person name="Felix C."/>
            <person name="Meneses R."/>
            <person name="Goncalves M.F.M."/>
            <person name="Tilleman L."/>
            <person name="Duarte A.S."/>
            <person name="Jorrin-Novo J.V."/>
            <person name="Van de Peer Y."/>
            <person name="Deforce D."/>
            <person name="Van Nieuwerburgh F."/>
            <person name="Esteves A.C."/>
            <person name="Alves A."/>
        </authorList>
    </citation>
    <scope>NUCLEOTIDE SEQUENCE [LARGE SCALE GENOMIC DNA]</scope>
    <source>
        <strain evidence="2 3">LA-SOL3</strain>
    </source>
</reference>
<keyword evidence="3" id="KW-1185">Reference proteome</keyword>
<dbReference type="InterPro" id="IPR036291">
    <property type="entry name" value="NAD(P)-bd_dom_sf"/>
</dbReference>
<dbReference type="InterPro" id="IPR020843">
    <property type="entry name" value="ER"/>
</dbReference>
<sequence length="348" mass="37388">MPSQQVFRLTGNRESYHELQTFQEDIPTISNREVLIRVRAVALNYRDLAISKSTYPFPVKEKVVPCSDAVGEVVEVGSAVSRNIAKGDTIVGTFDPTNLYGPQRDWNNGQGGPVDGVLRQYIVLPAEAVVKVPKDSSLSHAQWASLVCTGVTAWNSLYGNIPLKPGQTVLFQGTGGVSITGLILAKAAGATTIITSSSDEKLKYVQAKYGADHVINYKKTPNWAVEAQRITGGHGVDFILENGGAGTIKQSIEAIAMGGIISVIGFLASIPQSEMPDVALLALGKSAVVRGIIIGSTQMLEDVVRFVGARRLNVPVEKTFGFTRDEVVKAYEYLESGQHIGKVCINVD</sequence>
<dbReference type="InterPro" id="IPR013149">
    <property type="entry name" value="ADH-like_C"/>
</dbReference>
<dbReference type="AlphaFoldDB" id="A0A5N5DIT5"/>
<dbReference type="InterPro" id="IPR052711">
    <property type="entry name" value="Zinc_ADH-like"/>
</dbReference>
<dbReference type="PANTHER" id="PTHR45033">
    <property type="match status" value="1"/>
</dbReference>
<dbReference type="Pfam" id="PF08240">
    <property type="entry name" value="ADH_N"/>
    <property type="match status" value="1"/>
</dbReference>
<accession>A0A5N5DIT5</accession>
<evidence type="ECO:0000313" key="3">
    <source>
        <dbReference type="Proteomes" id="UP000325902"/>
    </source>
</evidence>
<proteinExistence type="predicted"/>
<evidence type="ECO:0000259" key="1">
    <source>
        <dbReference type="SMART" id="SM00829"/>
    </source>
</evidence>
<dbReference type="Gene3D" id="3.90.180.10">
    <property type="entry name" value="Medium-chain alcohol dehydrogenases, catalytic domain"/>
    <property type="match status" value="1"/>
</dbReference>
<dbReference type="CDD" id="cd08276">
    <property type="entry name" value="MDR7"/>
    <property type="match status" value="1"/>
</dbReference>
<dbReference type="InterPro" id="IPR011032">
    <property type="entry name" value="GroES-like_sf"/>
</dbReference>
<dbReference type="SUPFAM" id="SSF50129">
    <property type="entry name" value="GroES-like"/>
    <property type="match status" value="1"/>
</dbReference>
<dbReference type="EMBL" id="VCHE01000015">
    <property type="protein sequence ID" value="KAB2577775.1"/>
    <property type="molecule type" value="Genomic_DNA"/>
</dbReference>
<gene>
    <name evidence="2" type="ORF">DBV05_g3653</name>
</gene>
<dbReference type="Pfam" id="PF00107">
    <property type="entry name" value="ADH_zinc_N"/>
    <property type="match status" value="1"/>
</dbReference>
<comment type="caution">
    <text evidence="2">The sequence shown here is derived from an EMBL/GenBank/DDBJ whole genome shotgun (WGS) entry which is preliminary data.</text>
</comment>
<protein>
    <submittedName>
        <fullName evidence="2">Zinc-type alcohol dehydrogenase-like protein</fullName>
    </submittedName>
</protein>
<dbReference type="PANTHER" id="PTHR45033:SF2">
    <property type="entry name" value="ZINC-TYPE ALCOHOL DEHYDROGENASE-LIKE PROTEIN C1773.06C"/>
    <property type="match status" value="1"/>
</dbReference>
<dbReference type="Gene3D" id="3.40.50.720">
    <property type="entry name" value="NAD(P)-binding Rossmann-like Domain"/>
    <property type="match status" value="1"/>
</dbReference>
<feature type="domain" description="Enoyl reductase (ER)" evidence="1">
    <location>
        <begin position="11"/>
        <end position="345"/>
    </location>
</feature>
<dbReference type="SMART" id="SM00829">
    <property type="entry name" value="PKS_ER"/>
    <property type="match status" value="1"/>
</dbReference>
<evidence type="ECO:0000313" key="2">
    <source>
        <dbReference type="EMBL" id="KAB2577775.1"/>
    </source>
</evidence>
<name>A0A5N5DIT5_9PEZI</name>
<dbReference type="Proteomes" id="UP000325902">
    <property type="component" value="Unassembled WGS sequence"/>
</dbReference>
<dbReference type="GO" id="GO:0016491">
    <property type="term" value="F:oxidoreductase activity"/>
    <property type="evidence" value="ECO:0007669"/>
    <property type="project" value="InterPro"/>
</dbReference>
<dbReference type="OrthoDB" id="3509362at2759"/>